<name>A0A4Q2KB33_9FIRM</name>
<dbReference type="PANTHER" id="PTHR36848:SF2">
    <property type="entry name" value="SECRETED PROTEIN"/>
    <property type="match status" value="1"/>
</dbReference>
<reference evidence="1 2" key="1">
    <citation type="journal article" date="2019" name="Gut">
        <title>Antibiotics-induced monodominance of a novel gut bacterial order.</title>
        <authorList>
            <person name="Hildebrand F."/>
            <person name="Moitinho-Silva L."/>
            <person name="Blasche S."/>
            <person name="Jahn M.T."/>
            <person name="Gossmann T.I."/>
            <person name="Heuerta-Cepas J."/>
            <person name="Hercog R."/>
            <person name="Luetge M."/>
            <person name="Bahram M."/>
            <person name="Pryszlak A."/>
            <person name="Alves R.J."/>
            <person name="Waszak S.M."/>
            <person name="Zhu A."/>
            <person name="Ye L."/>
            <person name="Costea P.I."/>
            <person name="Aalvink S."/>
            <person name="Belzer C."/>
            <person name="Forslund S.K."/>
            <person name="Sunagawa S."/>
            <person name="Hentschel U."/>
            <person name="Merten C."/>
            <person name="Patil K.R."/>
            <person name="Benes V."/>
            <person name="Bork P."/>
        </authorList>
    </citation>
    <scope>NUCLEOTIDE SEQUENCE [LARGE SCALE GENOMIC DNA]</scope>
    <source>
        <strain evidence="1 2">HDS1380</strain>
    </source>
</reference>
<evidence type="ECO:0000313" key="2">
    <source>
        <dbReference type="Proteomes" id="UP000291269"/>
    </source>
</evidence>
<gene>
    <name evidence="1" type="ORF">ESZ91_05460</name>
</gene>
<evidence type="ECO:0000313" key="1">
    <source>
        <dbReference type="EMBL" id="RXZ61838.1"/>
    </source>
</evidence>
<organism evidence="1 2">
    <name type="scientific">Candidatus Borkfalkia ceftriaxoniphila</name>
    <dbReference type="NCBI Taxonomy" id="2508949"/>
    <lineage>
        <taxon>Bacteria</taxon>
        <taxon>Bacillati</taxon>
        <taxon>Bacillota</taxon>
        <taxon>Clostridia</taxon>
        <taxon>Christensenellales</taxon>
        <taxon>Christensenellaceae</taxon>
        <taxon>Candidatus Borkfalkia</taxon>
    </lineage>
</organism>
<protein>
    <recommendedName>
        <fullName evidence="3">Glycosyl hydrolases family 2 sugar binding domain-containing protein</fullName>
    </recommendedName>
</protein>
<dbReference type="PANTHER" id="PTHR36848">
    <property type="entry name" value="DNA-BINDING PROTEIN (PUTATIVE SECRETED PROTEIN)-RELATED"/>
    <property type="match status" value="1"/>
</dbReference>
<evidence type="ECO:0008006" key="3">
    <source>
        <dbReference type="Google" id="ProtNLM"/>
    </source>
</evidence>
<proteinExistence type="predicted"/>
<accession>A0A4Q2KB33</accession>
<keyword evidence="2" id="KW-1185">Reference proteome</keyword>
<dbReference type="AlphaFoldDB" id="A0A4Q2KB33"/>
<sequence>MTLNDTICEESLRKLIRTMAEHGLGGFYAHARSGLTAPYLSEEWFRIIDICADECEKTGLRFWIYDEMGWPSGSAGGQVTAKNADYASRWLELFDSRQKICGRLVACYDANARPCKEENASYFLCEVSNDGYIDVLNEDAVQTFIEITYEKYRVRYGNRIEGFFTDEPQFGMLRMPYTPSVETLMRENGADIRDFGIQLFMETGDYKRIRRLYFDAIGTLFLRNYVGQISRWCERYGYRLTGHILEEKSLDRQILSCGDILSVYSLMQNPGMDWLGRDIGENALAPRQVASICKQFGKKENTSESYACVGYGASVQDLKTIADWQIGNGISNLCYIIPYSARGRRKRDYPSGIVPFQPYFKIADDFNLYLSRFCALSAESENTAEVLLVSPLGQAEETFGVGKENIFSDRLNEAVNILEKKHISYHVTNANILRAYGSAEDQKLRVGKCVYSAAVCFTGEESEVLVKFRHSGGTVLLADRDERWPEVLEPFRDCALCGDCTEDLRTGRFVLDNEEAVSVQNVSNRSVRFSVCSRAGKQGSRLDLITLRETFSEEYVLNGGESALFVFDGENREKKSTVLRLSEDGWVCGLSDRNALLLDRVDCYRDGELYAENIAPILLQEKLVRDGRNCSLKLVYRAHSDVPLRGAYLGIEDAERYEIAVNGKPVPSHGNFSIFAAECISRVPLPDLSAGDIEISLRFDFVISDDVRRVLLGEDAIESDFNRLQDLPEVENIYLIGDFCVSGVQREGDMLVSDGAFALSQLEMPTRISAFGESGFPFYIGEIVARKKIRLHLREGALEFACALKGVAVRVLINGKFLGDILWNSRLDATEFLLDGENEVELHIYNDLRNLFGPHHNKLKEPRMVGFTTFADEPGWCDPPMRLWTDTYYLKEYGVAFPRENDED</sequence>
<dbReference type="OrthoDB" id="9761519at2"/>
<comment type="caution">
    <text evidence="1">The sequence shown here is derived from an EMBL/GenBank/DDBJ whole genome shotgun (WGS) entry which is preliminary data.</text>
</comment>
<dbReference type="InterPro" id="IPR053161">
    <property type="entry name" value="Ulvan_degrading_GH"/>
</dbReference>
<dbReference type="EMBL" id="SDOZ01000002">
    <property type="protein sequence ID" value="RXZ61838.1"/>
    <property type="molecule type" value="Genomic_DNA"/>
</dbReference>
<dbReference type="Proteomes" id="UP000291269">
    <property type="component" value="Unassembled WGS sequence"/>
</dbReference>
<dbReference type="RefSeq" id="WP_129224909.1">
    <property type="nucleotide sequence ID" value="NZ_SDOZ01000002.1"/>
</dbReference>